<keyword evidence="2" id="KW-0004">4Fe-4S</keyword>
<keyword evidence="4" id="KW-0479">Metal-binding</keyword>
<dbReference type="SUPFAM" id="SSF102114">
    <property type="entry name" value="Radical SAM enzymes"/>
    <property type="match status" value="1"/>
</dbReference>
<dbReference type="PANTHER" id="PTHR11135:SF0">
    <property type="entry name" value="ELONGATOR COMPLEX PROTEIN 3"/>
    <property type="match status" value="1"/>
</dbReference>
<dbReference type="InterPro" id="IPR039661">
    <property type="entry name" value="ELP3"/>
</dbReference>
<proteinExistence type="predicted"/>
<evidence type="ECO:0000256" key="4">
    <source>
        <dbReference type="ARBA" id="ARBA00022723"/>
    </source>
</evidence>
<dbReference type="SFLD" id="SFLDS00029">
    <property type="entry name" value="Radical_SAM"/>
    <property type="match status" value="1"/>
</dbReference>
<keyword evidence="6" id="KW-0411">Iron-sulfur</keyword>
<gene>
    <name evidence="8" type="ORF">ASZ90_006646</name>
</gene>
<dbReference type="AlphaFoldDB" id="A0A0W8FRW7"/>
<dbReference type="GO" id="GO:0051539">
    <property type="term" value="F:4 iron, 4 sulfur cluster binding"/>
    <property type="evidence" value="ECO:0007669"/>
    <property type="project" value="UniProtKB-KW"/>
</dbReference>
<evidence type="ECO:0000256" key="2">
    <source>
        <dbReference type="ARBA" id="ARBA00022485"/>
    </source>
</evidence>
<dbReference type="SFLD" id="SFLDG01082">
    <property type="entry name" value="B12-binding_domain_containing"/>
    <property type="match status" value="1"/>
</dbReference>
<reference evidence="8" key="1">
    <citation type="journal article" date="2015" name="Proc. Natl. Acad. Sci. U.S.A.">
        <title>Networks of energetic and metabolic interactions define dynamics in microbial communities.</title>
        <authorList>
            <person name="Embree M."/>
            <person name="Liu J.K."/>
            <person name="Al-Bassam M.M."/>
            <person name="Zengler K."/>
        </authorList>
    </citation>
    <scope>NUCLEOTIDE SEQUENCE</scope>
</reference>
<dbReference type="InterPro" id="IPR032432">
    <property type="entry name" value="Radical_SAM_C"/>
</dbReference>
<dbReference type="Pfam" id="PF04055">
    <property type="entry name" value="Radical_SAM"/>
    <property type="match status" value="1"/>
</dbReference>
<name>A0A0W8FRW7_9ZZZZ</name>
<protein>
    <submittedName>
        <fullName evidence="8">Oxygen-independent coproporphyrinogen iii oxidase</fullName>
    </submittedName>
</protein>
<accession>A0A0W8FRW7</accession>
<dbReference type="SFLD" id="SFLDG01086">
    <property type="entry name" value="elongater_protein-like"/>
    <property type="match status" value="1"/>
</dbReference>
<evidence type="ECO:0000256" key="1">
    <source>
        <dbReference type="ARBA" id="ARBA00001966"/>
    </source>
</evidence>
<dbReference type="PANTHER" id="PTHR11135">
    <property type="entry name" value="HISTONE ACETYLTRANSFERASE-RELATED"/>
    <property type="match status" value="1"/>
</dbReference>
<keyword evidence="5" id="KW-0408">Iron</keyword>
<sequence length="349" mass="38644">MIIPVFIMNSGCPHRCIFCNQNISAGNFPQKMTKDYFDAEVNSYLTWNKDKSKKVEIAFYGGSFTGVDPAYQEELFSWAYSFIRKGIVESLRISTRPDYISIDNLPLLKKYNVTTIEIGAQSFVDEVLLSAQRGHNTDSIVKALTILKDNGFRTGLHLMAGLPKDTKDGFIYSLDKTIKLKPDIVRIHPVVVLSGTTLAKIFQDGKYKPLELSEAVELCRIAWEKLSAAGIRVIRVGLHITPEMIKDGSVLAGPIHPALGNLVLSSVYYNNTIKLLRKVAPHAEELSFVVSNRDASTFRGLKNANISAIKTLYPHANLIVKSLTGQPRGKISLTTNSGKSFNLNIPGII</sequence>
<dbReference type="SMART" id="SM00729">
    <property type="entry name" value="Elp3"/>
    <property type="match status" value="1"/>
</dbReference>
<dbReference type="InterPro" id="IPR013785">
    <property type="entry name" value="Aldolase_TIM"/>
</dbReference>
<comment type="caution">
    <text evidence="8">The sequence shown here is derived from an EMBL/GenBank/DDBJ whole genome shotgun (WGS) entry which is preliminary data.</text>
</comment>
<evidence type="ECO:0000259" key="7">
    <source>
        <dbReference type="PROSITE" id="PS51918"/>
    </source>
</evidence>
<dbReference type="GO" id="GO:0003824">
    <property type="term" value="F:catalytic activity"/>
    <property type="evidence" value="ECO:0007669"/>
    <property type="project" value="InterPro"/>
</dbReference>
<dbReference type="InterPro" id="IPR058240">
    <property type="entry name" value="rSAM_sf"/>
</dbReference>
<comment type="cofactor">
    <cofactor evidence="1">
        <name>[4Fe-4S] cluster</name>
        <dbReference type="ChEBI" id="CHEBI:49883"/>
    </cofactor>
</comment>
<dbReference type="GO" id="GO:0005737">
    <property type="term" value="C:cytoplasm"/>
    <property type="evidence" value="ECO:0007669"/>
    <property type="project" value="TreeGrafter"/>
</dbReference>
<evidence type="ECO:0000256" key="6">
    <source>
        <dbReference type="ARBA" id="ARBA00023014"/>
    </source>
</evidence>
<evidence type="ECO:0000256" key="5">
    <source>
        <dbReference type="ARBA" id="ARBA00023004"/>
    </source>
</evidence>
<dbReference type="GO" id="GO:0002926">
    <property type="term" value="P:tRNA wobble base 5-methoxycarbonylmethyl-2-thiouridinylation"/>
    <property type="evidence" value="ECO:0007669"/>
    <property type="project" value="TreeGrafter"/>
</dbReference>
<dbReference type="PROSITE" id="PS51918">
    <property type="entry name" value="RADICAL_SAM"/>
    <property type="match status" value="1"/>
</dbReference>
<feature type="domain" description="Radical SAM core" evidence="7">
    <location>
        <begin position="1"/>
        <end position="225"/>
    </location>
</feature>
<dbReference type="GO" id="GO:0046872">
    <property type="term" value="F:metal ion binding"/>
    <property type="evidence" value="ECO:0007669"/>
    <property type="project" value="UniProtKB-KW"/>
</dbReference>
<dbReference type="InterPro" id="IPR007197">
    <property type="entry name" value="rSAM"/>
</dbReference>
<organism evidence="8">
    <name type="scientific">hydrocarbon metagenome</name>
    <dbReference type="NCBI Taxonomy" id="938273"/>
    <lineage>
        <taxon>unclassified sequences</taxon>
        <taxon>metagenomes</taxon>
        <taxon>ecological metagenomes</taxon>
    </lineage>
</organism>
<dbReference type="Gene3D" id="3.20.20.70">
    <property type="entry name" value="Aldolase class I"/>
    <property type="match status" value="1"/>
</dbReference>
<dbReference type="Pfam" id="PF16199">
    <property type="entry name" value="Radical_SAM_C"/>
    <property type="match status" value="1"/>
</dbReference>
<dbReference type="CDD" id="cd01335">
    <property type="entry name" value="Radical_SAM"/>
    <property type="match status" value="1"/>
</dbReference>
<keyword evidence="3" id="KW-0949">S-adenosyl-L-methionine</keyword>
<evidence type="ECO:0000256" key="3">
    <source>
        <dbReference type="ARBA" id="ARBA00022691"/>
    </source>
</evidence>
<dbReference type="EMBL" id="LNQE01000899">
    <property type="protein sequence ID" value="KUG23540.1"/>
    <property type="molecule type" value="Genomic_DNA"/>
</dbReference>
<dbReference type="InterPro" id="IPR006638">
    <property type="entry name" value="Elp3/MiaA/NifB-like_rSAM"/>
</dbReference>
<evidence type="ECO:0000313" key="8">
    <source>
        <dbReference type="EMBL" id="KUG23540.1"/>
    </source>
</evidence>